<evidence type="ECO:0000256" key="2">
    <source>
        <dbReference type="ARBA" id="ARBA00023315"/>
    </source>
</evidence>
<evidence type="ECO:0000313" key="4">
    <source>
        <dbReference type="EMBL" id="SDS64773.1"/>
    </source>
</evidence>
<proteinExistence type="predicted"/>
<dbReference type="RefSeq" id="WP_083372428.1">
    <property type="nucleotide sequence ID" value="NZ_LT629776.1"/>
</dbReference>
<dbReference type="InterPro" id="IPR016181">
    <property type="entry name" value="Acyl_CoA_acyltransferase"/>
</dbReference>
<dbReference type="EMBL" id="LT629776">
    <property type="protein sequence ID" value="SDS64773.1"/>
    <property type="molecule type" value="Genomic_DNA"/>
</dbReference>
<gene>
    <name evidence="4" type="ORF">SAMN04489860_2026</name>
</gene>
<dbReference type="Proteomes" id="UP000185663">
    <property type="component" value="Chromosome I"/>
</dbReference>
<protein>
    <submittedName>
        <fullName evidence="4">Ribosomal protein S18 acetylase RimI</fullName>
    </submittedName>
</protein>
<dbReference type="STRING" id="545619.SAMN04489860_2026"/>
<dbReference type="Pfam" id="PF00583">
    <property type="entry name" value="Acetyltransf_1"/>
    <property type="match status" value="1"/>
</dbReference>
<dbReference type="PROSITE" id="PS51186">
    <property type="entry name" value="GNAT"/>
    <property type="match status" value="1"/>
</dbReference>
<dbReference type="OrthoDB" id="5243635at2"/>
<keyword evidence="1" id="KW-0808">Transferase</keyword>
<dbReference type="SUPFAM" id="SSF55729">
    <property type="entry name" value="Acyl-CoA N-acyltransferases (Nat)"/>
    <property type="match status" value="1"/>
</dbReference>
<feature type="domain" description="N-acetyltransferase" evidence="3">
    <location>
        <begin position="10"/>
        <end position="167"/>
    </location>
</feature>
<dbReference type="InterPro" id="IPR050832">
    <property type="entry name" value="Bact_Acetyltransf"/>
</dbReference>
<accession>A0A1H1TX11</accession>
<keyword evidence="4" id="KW-0687">Ribonucleoprotein</keyword>
<keyword evidence="5" id="KW-1185">Reference proteome</keyword>
<evidence type="ECO:0000313" key="5">
    <source>
        <dbReference type="Proteomes" id="UP000185663"/>
    </source>
</evidence>
<dbReference type="Gene3D" id="3.40.630.30">
    <property type="match status" value="1"/>
</dbReference>
<dbReference type="PANTHER" id="PTHR43877">
    <property type="entry name" value="AMINOALKYLPHOSPHONATE N-ACETYLTRANSFERASE-RELATED-RELATED"/>
    <property type="match status" value="1"/>
</dbReference>
<dbReference type="CDD" id="cd04301">
    <property type="entry name" value="NAT_SF"/>
    <property type="match status" value="1"/>
</dbReference>
<evidence type="ECO:0000256" key="1">
    <source>
        <dbReference type="ARBA" id="ARBA00022679"/>
    </source>
</evidence>
<organism evidence="4 5">
    <name type="scientific">Paraoerskovia marina</name>
    <dbReference type="NCBI Taxonomy" id="545619"/>
    <lineage>
        <taxon>Bacteria</taxon>
        <taxon>Bacillati</taxon>
        <taxon>Actinomycetota</taxon>
        <taxon>Actinomycetes</taxon>
        <taxon>Micrococcales</taxon>
        <taxon>Cellulomonadaceae</taxon>
        <taxon>Paraoerskovia</taxon>
    </lineage>
</organism>
<keyword evidence="2" id="KW-0012">Acyltransferase</keyword>
<dbReference type="AlphaFoldDB" id="A0A1H1TX11"/>
<dbReference type="GO" id="GO:0016747">
    <property type="term" value="F:acyltransferase activity, transferring groups other than amino-acyl groups"/>
    <property type="evidence" value="ECO:0007669"/>
    <property type="project" value="InterPro"/>
</dbReference>
<evidence type="ECO:0000259" key="3">
    <source>
        <dbReference type="PROSITE" id="PS51186"/>
    </source>
</evidence>
<dbReference type="GO" id="GO:0005840">
    <property type="term" value="C:ribosome"/>
    <property type="evidence" value="ECO:0007669"/>
    <property type="project" value="UniProtKB-KW"/>
</dbReference>
<dbReference type="PANTHER" id="PTHR43877:SF1">
    <property type="entry name" value="ACETYLTRANSFERASE"/>
    <property type="match status" value="1"/>
</dbReference>
<sequence length="169" mass="17682">MALFSESADVSVRPAVAGDDVAVTRAQIAAWRGAHDDALGADVLDRLDVARMQEQWAAAITAPPGPGFAVLVACVRADVVGFAAVTPGAVMSLEVLPEHQRAGHGSRLLTAAVDRLRQDGADTVTAWVLDGDDAREQFLSGAGLGPDGMERTLATGPREVVERRWSASI</sequence>
<name>A0A1H1TX11_9CELL</name>
<dbReference type="InterPro" id="IPR000182">
    <property type="entry name" value="GNAT_dom"/>
</dbReference>
<reference evidence="4 5" key="1">
    <citation type="submission" date="2016-10" db="EMBL/GenBank/DDBJ databases">
        <authorList>
            <person name="de Groot N.N."/>
        </authorList>
    </citation>
    <scope>NUCLEOTIDE SEQUENCE [LARGE SCALE GENOMIC DNA]</scope>
    <source>
        <strain evidence="4 5">DSM 22126</strain>
    </source>
</reference>
<keyword evidence="4" id="KW-0689">Ribosomal protein</keyword>
<dbReference type="eggNOG" id="COG1247">
    <property type="taxonomic scope" value="Bacteria"/>
</dbReference>